<evidence type="ECO:0000313" key="2">
    <source>
        <dbReference type="Proteomes" id="UP001596392"/>
    </source>
</evidence>
<keyword evidence="2" id="KW-1185">Reference proteome</keyword>
<reference evidence="2" key="1">
    <citation type="journal article" date="2019" name="Int. J. Syst. Evol. Microbiol.">
        <title>The Global Catalogue of Microorganisms (GCM) 10K type strain sequencing project: providing services to taxonomists for standard genome sequencing and annotation.</title>
        <authorList>
            <consortium name="The Broad Institute Genomics Platform"/>
            <consortium name="The Broad Institute Genome Sequencing Center for Infectious Disease"/>
            <person name="Wu L."/>
            <person name="Ma J."/>
        </authorList>
    </citation>
    <scope>NUCLEOTIDE SEQUENCE [LARGE SCALE GENOMIC DNA]</scope>
    <source>
        <strain evidence="2">CGMCC 1.9106</strain>
    </source>
</reference>
<dbReference type="Proteomes" id="UP001596392">
    <property type="component" value="Unassembled WGS sequence"/>
</dbReference>
<sequence length="66" mass="7467">MTVELRANGCIEDFPRPVGHDRLVITTTAPLWSIESTDEHAPQTEEAHLQQMRMSFVGYLRVRGAT</sequence>
<name>A0ABW2H3W8_9ACTN</name>
<proteinExistence type="predicted"/>
<accession>A0ABW2H3W8</accession>
<gene>
    <name evidence="1" type="ORF">ACFQO7_31165</name>
</gene>
<comment type="caution">
    <text evidence="1">The sequence shown here is derived from an EMBL/GenBank/DDBJ whole genome shotgun (WGS) entry which is preliminary data.</text>
</comment>
<organism evidence="1 2">
    <name type="scientific">Catellatospora aurea</name>
    <dbReference type="NCBI Taxonomy" id="1337874"/>
    <lineage>
        <taxon>Bacteria</taxon>
        <taxon>Bacillati</taxon>
        <taxon>Actinomycetota</taxon>
        <taxon>Actinomycetes</taxon>
        <taxon>Micromonosporales</taxon>
        <taxon>Micromonosporaceae</taxon>
        <taxon>Catellatospora</taxon>
    </lineage>
</organism>
<dbReference type="RefSeq" id="WP_376809737.1">
    <property type="nucleotide sequence ID" value="NZ_JBHTAC010000047.1"/>
</dbReference>
<evidence type="ECO:0000313" key="1">
    <source>
        <dbReference type="EMBL" id="MFC7246960.1"/>
    </source>
</evidence>
<dbReference type="EMBL" id="JBHTAC010000047">
    <property type="protein sequence ID" value="MFC7246960.1"/>
    <property type="molecule type" value="Genomic_DNA"/>
</dbReference>
<protein>
    <submittedName>
        <fullName evidence="1">Uncharacterized protein</fullName>
    </submittedName>
</protein>